<dbReference type="InterPro" id="IPR011761">
    <property type="entry name" value="ATP-grasp"/>
</dbReference>
<organism evidence="6 7">
    <name type="scientific">Variovorax defluvii</name>
    <dbReference type="NCBI Taxonomy" id="913761"/>
    <lineage>
        <taxon>Bacteria</taxon>
        <taxon>Pseudomonadati</taxon>
        <taxon>Pseudomonadota</taxon>
        <taxon>Betaproteobacteria</taxon>
        <taxon>Burkholderiales</taxon>
        <taxon>Comamonadaceae</taxon>
        <taxon>Variovorax</taxon>
    </lineage>
</organism>
<dbReference type="Gene3D" id="3.30.470.20">
    <property type="entry name" value="ATP-grasp fold, B domain"/>
    <property type="match status" value="1"/>
</dbReference>
<dbReference type="Proteomes" id="UP001500975">
    <property type="component" value="Unassembled WGS sequence"/>
</dbReference>
<evidence type="ECO:0000256" key="4">
    <source>
        <dbReference type="PROSITE-ProRule" id="PRU00409"/>
    </source>
</evidence>
<dbReference type="RefSeq" id="WP_345538524.1">
    <property type="nucleotide sequence ID" value="NZ_BAABGJ010000027.1"/>
</dbReference>
<gene>
    <name evidence="6" type="ORF">GCM10023165_27510</name>
</gene>
<dbReference type="PANTHER" id="PTHR43585">
    <property type="entry name" value="FUMIPYRROLE BIOSYNTHESIS PROTEIN C"/>
    <property type="match status" value="1"/>
</dbReference>
<keyword evidence="3 4" id="KW-0067">ATP-binding</keyword>
<evidence type="ECO:0000256" key="1">
    <source>
        <dbReference type="ARBA" id="ARBA00022598"/>
    </source>
</evidence>
<evidence type="ECO:0000313" key="6">
    <source>
        <dbReference type="EMBL" id="GAA4344399.1"/>
    </source>
</evidence>
<accession>A0ABP8HU57</accession>
<dbReference type="SUPFAM" id="SSF56059">
    <property type="entry name" value="Glutathione synthetase ATP-binding domain-like"/>
    <property type="match status" value="1"/>
</dbReference>
<dbReference type="InterPro" id="IPR052032">
    <property type="entry name" value="ATP-dep_AA_Ligase"/>
</dbReference>
<dbReference type="PANTHER" id="PTHR43585:SF2">
    <property type="entry name" value="ATP-GRASP ENZYME FSQD"/>
    <property type="match status" value="1"/>
</dbReference>
<keyword evidence="1" id="KW-0436">Ligase</keyword>
<keyword evidence="7" id="KW-1185">Reference proteome</keyword>
<keyword evidence="2 4" id="KW-0547">Nucleotide-binding</keyword>
<evidence type="ECO:0000256" key="2">
    <source>
        <dbReference type="ARBA" id="ARBA00022741"/>
    </source>
</evidence>
<comment type="caution">
    <text evidence="6">The sequence shown here is derived from an EMBL/GenBank/DDBJ whole genome shotgun (WGS) entry which is preliminary data.</text>
</comment>
<evidence type="ECO:0000259" key="5">
    <source>
        <dbReference type="PROSITE" id="PS50975"/>
    </source>
</evidence>
<dbReference type="NCBIfam" id="NF005543">
    <property type="entry name" value="PRK07206.1"/>
    <property type="match status" value="1"/>
</dbReference>
<evidence type="ECO:0000313" key="7">
    <source>
        <dbReference type="Proteomes" id="UP001500975"/>
    </source>
</evidence>
<feature type="domain" description="ATP-grasp" evidence="5">
    <location>
        <begin position="122"/>
        <end position="322"/>
    </location>
</feature>
<dbReference type="PROSITE" id="PS50975">
    <property type="entry name" value="ATP_GRASP"/>
    <property type="match status" value="1"/>
</dbReference>
<proteinExistence type="predicted"/>
<dbReference type="EMBL" id="BAABGJ010000027">
    <property type="protein sequence ID" value="GAA4344399.1"/>
    <property type="molecule type" value="Genomic_DNA"/>
</dbReference>
<reference evidence="7" key="1">
    <citation type="journal article" date="2019" name="Int. J. Syst. Evol. Microbiol.">
        <title>The Global Catalogue of Microorganisms (GCM) 10K type strain sequencing project: providing services to taxonomists for standard genome sequencing and annotation.</title>
        <authorList>
            <consortium name="The Broad Institute Genomics Platform"/>
            <consortium name="The Broad Institute Genome Sequencing Center for Infectious Disease"/>
            <person name="Wu L."/>
            <person name="Ma J."/>
        </authorList>
    </citation>
    <scope>NUCLEOTIDE SEQUENCE [LARGE SCALE GENOMIC DNA]</scope>
    <source>
        <strain evidence="7">JCM 17804</strain>
    </source>
</reference>
<evidence type="ECO:0000256" key="3">
    <source>
        <dbReference type="ARBA" id="ARBA00022840"/>
    </source>
</evidence>
<sequence length="427" mass="47030">MRPTSHAAKQVAVIVDAYSTGSRLANEFRRFDVACIHVQSSVHVPAEFVNGFVPGDFIRSFVVTDAAGIEEIAAELRGFDLLCVVAGTETGVEVADRLAALLGLPGNDPRTSHLRRDKYEMHAQLEKSGLSTLRQARCATMAEALAWANALQCWPVVVKPLSSGGADGVTFCHDTVDVAAAVDGALGKRNRLGNINTAVVLQEKIHGQQFIVNAVSMEGRHYVSEVWKDDKIAVAGAPLVCDREILLSPECDPIKDLCRYTTACLDALGIREGPSHTELFLTDQGELMLIETAARMQGPIDHESVLEATGHSHVTLTVLRHVRPSTFAQLFALPYRRKKHLHCVTLSATSVGTLKENRCMERLSSLTSFRALIHAPQPGMRIQRTVDLFTNAGITYLSHDDEKVLESDYWRIRRWEADGELFLMHKT</sequence>
<dbReference type="Pfam" id="PF13535">
    <property type="entry name" value="ATP-grasp_4"/>
    <property type="match status" value="1"/>
</dbReference>
<name>A0ABP8HU57_9BURK</name>
<protein>
    <submittedName>
        <fullName evidence="6">ATP-grasp domain-containing protein</fullName>
    </submittedName>
</protein>